<dbReference type="EMBL" id="NTFI01000013">
    <property type="protein sequence ID" value="PHQ23667.1"/>
    <property type="molecule type" value="Genomic_DNA"/>
</dbReference>
<organism evidence="1 2">
    <name type="scientific">Marinobacter guineae</name>
    <dbReference type="NCBI Taxonomy" id="432303"/>
    <lineage>
        <taxon>Bacteria</taxon>
        <taxon>Pseudomonadati</taxon>
        <taxon>Pseudomonadota</taxon>
        <taxon>Gammaproteobacteria</taxon>
        <taxon>Pseudomonadales</taxon>
        <taxon>Marinobacteraceae</taxon>
        <taxon>Marinobacter</taxon>
    </lineage>
</organism>
<proteinExistence type="predicted"/>
<sequence>MPQVNAIDRPTLKNVIRPALEAKLAERSKELGLQITSGSATYGDTTGSFKLNLATICEDGVVMTQERQAFLDRHELYGLPESALDAEITLSGLRLRIAGIWTKAPKNNILLASLDGRGNRVAPLSLVKAALKRSQG</sequence>
<name>A0A2G1VA64_9GAMM</name>
<evidence type="ECO:0000313" key="2">
    <source>
        <dbReference type="Proteomes" id="UP000229044"/>
    </source>
</evidence>
<keyword evidence="2" id="KW-1185">Reference proteome</keyword>
<dbReference type="Proteomes" id="UP000229044">
    <property type="component" value="Unassembled WGS sequence"/>
</dbReference>
<gene>
    <name evidence="1" type="ORF">CLH62_20540</name>
</gene>
<protein>
    <submittedName>
        <fullName evidence="1">Uncharacterized protein</fullName>
    </submittedName>
</protein>
<dbReference type="RefSeq" id="WP_099620036.1">
    <property type="nucleotide sequence ID" value="NZ_KZ319345.1"/>
</dbReference>
<comment type="caution">
    <text evidence="1">The sequence shown here is derived from an EMBL/GenBank/DDBJ whole genome shotgun (WGS) entry which is preliminary data.</text>
</comment>
<evidence type="ECO:0000313" key="1">
    <source>
        <dbReference type="EMBL" id="PHQ23667.1"/>
    </source>
</evidence>
<reference evidence="1 2" key="1">
    <citation type="submission" date="2017-09" db="EMBL/GenBank/DDBJ databases">
        <title>The draft genome sequences of Marinobacter guineae M3B.</title>
        <authorList>
            <person name="Cao J."/>
        </authorList>
    </citation>
    <scope>NUCLEOTIDE SEQUENCE [LARGE SCALE GENOMIC DNA]</scope>
    <source>
        <strain evidence="1 2">M3B</strain>
    </source>
</reference>
<dbReference type="AlphaFoldDB" id="A0A2G1VA64"/>
<dbReference type="OrthoDB" id="9959956at2"/>
<accession>A0A2G1VA64</accession>